<dbReference type="EMBL" id="JAATWM020000020">
    <property type="protein sequence ID" value="KAF9875703.1"/>
    <property type="molecule type" value="Genomic_DNA"/>
</dbReference>
<evidence type="ECO:0000256" key="1">
    <source>
        <dbReference type="SAM" id="MobiDB-lite"/>
    </source>
</evidence>
<feature type="region of interest" description="Disordered" evidence="1">
    <location>
        <begin position="1"/>
        <end position="20"/>
    </location>
</feature>
<dbReference type="GeneID" id="62162426"/>
<keyword evidence="3" id="KW-1185">Reference proteome</keyword>
<evidence type="ECO:0000313" key="3">
    <source>
        <dbReference type="Proteomes" id="UP000781932"/>
    </source>
</evidence>
<dbReference type="RefSeq" id="XP_038745164.1">
    <property type="nucleotide sequence ID" value="XM_038889352.1"/>
</dbReference>
<comment type="caution">
    <text evidence="2">The sequence shown here is derived from an EMBL/GenBank/DDBJ whole genome shotgun (WGS) entry which is preliminary data.</text>
</comment>
<organism evidence="2 3">
    <name type="scientific">Colletotrichum karsti</name>
    <dbReference type="NCBI Taxonomy" id="1095194"/>
    <lineage>
        <taxon>Eukaryota</taxon>
        <taxon>Fungi</taxon>
        <taxon>Dikarya</taxon>
        <taxon>Ascomycota</taxon>
        <taxon>Pezizomycotina</taxon>
        <taxon>Sordariomycetes</taxon>
        <taxon>Hypocreomycetidae</taxon>
        <taxon>Glomerellales</taxon>
        <taxon>Glomerellaceae</taxon>
        <taxon>Colletotrichum</taxon>
        <taxon>Colletotrichum boninense species complex</taxon>
    </lineage>
</organism>
<dbReference type="Proteomes" id="UP000781932">
    <property type="component" value="Unassembled WGS sequence"/>
</dbReference>
<dbReference type="OrthoDB" id="4796901at2759"/>
<proteinExistence type="predicted"/>
<reference evidence="2" key="1">
    <citation type="submission" date="2020-03" db="EMBL/GenBank/DDBJ databases">
        <authorList>
            <person name="He L."/>
        </authorList>
    </citation>
    <scope>NUCLEOTIDE SEQUENCE</scope>
    <source>
        <strain evidence="2">CkLH20</strain>
    </source>
</reference>
<evidence type="ECO:0008006" key="4">
    <source>
        <dbReference type="Google" id="ProtNLM"/>
    </source>
</evidence>
<gene>
    <name evidence="2" type="ORF">CkaCkLH20_06635</name>
</gene>
<name>A0A9P6I3E2_9PEZI</name>
<accession>A0A9P6I3E2</accession>
<evidence type="ECO:0000313" key="2">
    <source>
        <dbReference type="EMBL" id="KAF9875703.1"/>
    </source>
</evidence>
<dbReference type="AlphaFoldDB" id="A0A9P6I3E2"/>
<protein>
    <recommendedName>
        <fullName evidence="4">HNH nuclease domain-containing protein</fullName>
    </recommendedName>
</protein>
<sequence length="404" mass="46429">MSSPDPSMPARGATPTTDHVVNKLKRALERDDNDDTDSFRALKVRAVDAVLTAIDDPNVAVGDLRNMLRRYQLPHLDARPNKPPYDWANDFDERYKLNKATFHKLTKIPEGNAFARGRIVSAAVMLAPMWRLREICNMTANHEVDFVLDCYPLRDGLAALCDLSLAKDKPRELEWSESDNEYDDSDDEDDNYKPAYHEWYGISKEEVSAERSAIKEAFTRDKHYVITKTPGTKPCYLFNPFLRSYLRKFRRALKTVSPIWGEEKIDGYLAKLTKENLSGPSNMISVSPLARAYWKKGWIALEPIRQETPTSLRVRYHVLRTTGDVDWKIRHDIRKLLQPIRDEHGVDIALFEYGTYEHISDGFEFLITADDAGDLPDLELTRLCWEIRQMASMAGFGISEDGFY</sequence>
<reference evidence="2" key="2">
    <citation type="submission" date="2020-11" db="EMBL/GenBank/DDBJ databases">
        <title>Whole genome sequencing of Colletotrichum sp.</title>
        <authorList>
            <person name="Li H."/>
        </authorList>
    </citation>
    <scope>NUCLEOTIDE SEQUENCE</scope>
    <source>
        <strain evidence="2">CkLH20</strain>
    </source>
</reference>